<evidence type="ECO:0000313" key="8">
    <source>
        <dbReference type="Proteomes" id="UP000234331"/>
    </source>
</evidence>
<dbReference type="InterPro" id="IPR050109">
    <property type="entry name" value="HTH-type_TetR-like_transc_reg"/>
</dbReference>
<protein>
    <submittedName>
        <fullName evidence="7">Putative Transcriptional regulator</fullName>
    </submittedName>
</protein>
<dbReference type="Proteomes" id="UP000234331">
    <property type="component" value="Unassembled WGS sequence"/>
</dbReference>
<dbReference type="Pfam" id="PF00440">
    <property type="entry name" value="TetR_N"/>
    <property type="match status" value="1"/>
</dbReference>
<dbReference type="SUPFAM" id="SSF46689">
    <property type="entry name" value="Homeodomain-like"/>
    <property type="match status" value="1"/>
</dbReference>
<evidence type="ECO:0000313" key="7">
    <source>
        <dbReference type="EMBL" id="SNQ45323.1"/>
    </source>
</evidence>
<dbReference type="GO" id="GO:0003700">
    <property type="term" value="F:DNA-binding transcription factor activity"/>
    <property type="evidence" value="ECO:0007669"/>
    <property type="project" value="TreeGrafter"/>
</dbReference>
<feature type="DNA-binding region" description="H-T-H motif" evidence="4">
    <location>
        <begin position="51"/>
        <end position="70"/>
    </location>
</feature>
<dbReference type="PANTHER" id="PTHR30055:SF148">
    <property type="entry name" value="TETR-FAMILY TRANSCRIPTIONAL REGULATOR"/>
    <property type="match status" value="1"/>
</dbReference>
<dbReference type="InterPro" id="IPR009057">
    <property type="entry name" value="Homeodomain-like_sf"/>
</dbReference>
<feature type="region of interest" description="Disordered" evidence="5">
    <location>
        <begin position="1"/>
        <end position="28"/>
    </location>
</feature>
<evidence type="ECO:0000256" key="4">
    <source>
        <dbReference type="PROSITE-ProRule" id="PRU00335"/>
    </source>
</evidence>
<evidence type="ECO:0000256" key="3">
    <source>
        <dbReference type="ARBA" id="ARBA00023163"/>
    </source>
</evidence>
<dbReference type="PROSITE" id="PS50977">
    <property type="entry name" value="HTH_TETR_2"/>
    <property type="match status" value="1"/>
</dbReference>
<sequence>MADGVHEQGYAGRNMVTSEARPGRPRDPAVDGRIFDAALTVYAERGWSGFSFEVVARVAGVGKNALYIRWRTREDLLVSALERFIIAVQDIDRGSVREDLRHVFASMIETFAGPADLAPLRVLLEAQAAPELFTRFATVAVSRLVAVRAAIERGVARGELRPDTDVVLLADLIGGAVISRSLTAPFDPAGSPVTDPAAFVDRVLDHVLSSSRR</sequence>
<evidence type="ECO:0000256" key="2">
    <source>
        <dbReference type="ARBA" id="ARBA00023125"/>
    </source>
</evidence>
<feature type="domain" description="HTH tetR-type" evidence="6">
    <location>
        <begin position="28"/>
        <end position="88"/>
    </location>
</feature>
<dbReference type="InterPro" id="IPR011075">
    <property type="entry name" value="TetR_C"/>
</dbReference>
<accession>A0A2I2KI48</accession>
<dbReference type="InterPro" id="IPR001647">
    <property type="entry name" value="HTH_TetR"/>
</dbReference>
<keyword evidence="3" id="KW-0804">Transcription</keyword>
<gene>
    <name evidence="7" type="ORF">FRACA_10082</name>
</gene>
<dbReference type="Gene3D" id="1.10.357.10">
    <property type="entry name" value="Tetracycline Repressor, domain 2"/>
    <property type="match status" value="1"/>
</dbReference>
<keyword evidence="2 4" id="KW-0238">DNA-binding</keyword>
<name>A0A2I2KI48_9ACTN</name>
<dbReference type="PRINTS" id="PR00455">
    <property type="entry name" value="HTHTETR"/>
</dbReference>
<keyword evidence="8" id="KW-1185">Reference proteome</keyword>
<dbReference type="PANTHER" id="PTHR30055">
    <property type="entry name" value="HTH-TYPE TRANSCRIPTIONAL REGULATOR RUTR"/>
    <property type="match status" value="1"/>
</dbReference>
<proteinExistence type="predicted"/>
<evidence type="ECO:0000256" key="5">
    <source>
        <dbReference type="SAM" id="MobiDB-lite"/>
    </source>
</evidence>
<dbReference type="SUPFAM" id="SSF48498">
    <property type="entry name" value="Tetracyclin repressor-like, C-terminal domain"/>
    <property type="match status" value="1"/>
</dbReference>
<evidence type="ECO:0000259" key="6">
    <source>
        <dbReference type="PROSITE" id="PS50977"/>
    </source>
</evidence>
<dbReference type="Pfam" id="PF16859">
    <property type="entry name" value="TetR_C_11"/>
    <property type="match status" value="1"/>
</dbReference>
<dbReference type="AlphaFoldDB" id="A0A2I2KI48"/>
<evidence type="ECO:0000256" key="1">
    <source>
        <dbReference type="ARBA" id="ARBA00023015"/>
    </source>
</evidence>
<dbReference type="EMBL" id="FZMO01000001">
    <property type="protein sequence ID" value="SNQ45323.1"/>
    <property type="molecule type" value="Genomic_DNA"/>
</dbReference>
<dbReference type="Gene3D" id="1.10.10.60">
    <property type="entry name" value="Homeodomain-like"/>
    <property type="match status" value="1"/>
</dbReference>
<organism evidence="7 8">
    <name type="scientific">Frankia canadensis</name>
    <dbReference type="NCBI Taxonomy" id="1836972"/>
    <lineage>
        <taxon>Bacteria</taxon>
        <taxon>Bacillati</taxon>
        <taxon>Actinomycetota</taxon>
        <taxon>Actinomycetes</taxon>
        <taxon>Frankiales</taxon>
        <taxon>Frankiaceae</taxon>
        <taxon>Frankia</taxon>
    </lineage>
</organism>
<keyword evidence="1" id="KW-0805">Transcription regulation</keyword>
<dbReference type="GO" id="GO:0000976">
    <property type="term" value="F:transcription cis-regulatory region binding"/>
    <property type="evidence" value="ECO:0007669"/>
    <property type="project" value="TreeGrafter"/>
</dbReference>
<dbReference type="InterPro" id="IPR036271">
    <property type="entry name" value="Tet_transcr_reg_TetR-rel_C_sf"/>
</dbReference>
<reference evidence="7 8" key="1">
    <citation type="submission" date="2017-06" db="EMBL/GenBank/DDBJ databases">
        <authorList>
            <person name="Kim H.J."/>
            <person name="Triplett B.A."/>
        </authorList>
    </citation>
    <scope>NUCLEOTIDE SEQUENCE [LARGE SCALE GENOMIC DNA]</scope>
    <source>
        <strain evidence="7">FRACA_ARgP5</strain>
    </source>
</reference>